<feature type="domain" description="HTH iclR-type" evidence="4">
    <location>
        <begin position="8"/>
        <end position="69"/>
    </location>
</feature>
<dbReference type="InterPro" id="IPR050707">
    <property type="entry name" value="HTH_MetabolicPath_Reg"/>
</dbReference>
<keyword evidence="1" id="KW-0805">Transcription regulation</keyword>
<evidence type="ECO:0000256" key="3">
    <source>
        <dbReference type="ARBA" id="ARBA00023163"/>
    </source>
</evidence>
<evidence type="ECO:0000313" key="6">
    <source>
        <dbReference type="EMBL" id="MEJ2890864.1"/>
    </source>
</evidence>
<dbReference type="EMBL" id="JBBEGL010000019">
    <property type="protein sequence ID" value="MEJ2890864.1"/>
    <property type="molecule type" value="Genomic_DNA"/>
</dbReference>
<dbReference type="RefSeq" id="WP_337719065.1">
    <property type="nucleotide sequence ID" value="NZ_JBBEGL010000019.1"/>
</dbReference>
<keyword evidence="7" id="KW-1185">Reference proteome</keyword>
<evidence type="ECO:0000256" key="1">
    <source>
        <dbReference type="ARBA" id="ARBA00023015"/>
    </source>
</evidence>
<evidence type="ECO:0000259" key="4">
    <source>
        <dbReference type="PROSITE" id="PS51077"/>
    </source>
</evidence>
<dbReference type="InterPro" id="IPR036388">
    <property type="entry name" value="WH-like_DNA-bd_sf"/>
</dbReference>
<dbReference type="InterPro" id="IPR036390">
    <property type="entry name" value="WH_DNA-bd_sf"/>
</dbReference>
<dbReference type="InterPro" id="IPR014757">
    <property type="entry name" value="Tscrpt_reg_IclR_C"/>
</dbReference>
<dbReference type="InterPro" id="IPR005471">
    <property type="entry name" value="Tscrpt_reg_IclR_N"/>
</dbReference>
<dbReference type="PROSITE" id="PS51077">
    <property type="entry name" value="HTH_ICLR"/>
    <property type="match status" value="1"/>
</dbReference>
<name>A0ABU8NFV7_9PSEU</name>
<evidence type="ECO:0000313" key="7">
    <source>
        <dbReference type="Proteomes" id="UP001370100"/>
    </source>
</evidence>
<feature type="domain" description="IclR-ED" evidence="5">
    <location>
        <begin position="70"/>
        <end position="248"/>
    </location>
</feature>
<evidence type="ECO:0000256" key="2">
    <source>
        <dbReference type="ARBA" id="ARBA00023125"/>
    </source>
</evidence>
<dbReference type="PANTHER" id="PTHR30136:SF24">
    <property type="entry name" value="HTH-TYPE TRANSCRIPTIONAL REPRESSOR ALLR"/>
    <property type="match status" value="1"/>
</dbReference>
<reference evidence="6 7" key="1">
    <citation type="submission" date="2024-03" db="EMBL/GenBank/DDBJ databases">
        <title>Actinomycetospora sp. OC33-EN06, a novel actinomycete isolated from wild orchid (Aerides multiflora).</title>
        <authorList>
            <person name="Suriyachadkun C."/>
        </authorList>
    </citation>
    <scope>NUCLEOTIDE SEQUENCE [LARGE SCALE GENOMIC DNA]</scope>
    <source>
        <strain evidence="6 7">OC33-EN06</strain>
    </source>
</reference>
<protein>
    <submittedName>
        <fullName evidence="6">IclR family transcriptional regulator</fullName>
    </submittedName>
</protein>
<dbReference type="Proteomes" id="UP001370100">
    <property type="component" value="Unassembled WGS sequence"/>
</dbReference>
<dbReference type="Pfam" id="PF09339">
    <property type="entry name" value="HTH_IclR"/>
    <property type="match status" value="1"/>
</dbReference>
<evidence type="ECO:0000259" key="5">
    <source>
        <dbReference type="PROSITE" id="PS51078"/>
    </source>
</evidence>
<gene>
    <name evidence="6" type="ORF">WCD41_30705</name>
</gene>
<dbReference type="Pfam" id="PF01614">
    <property type="entry name" value="IclR_C"/>
    <property type="match status" value="1"/>
</dbReference>
<proteinExistence type="predicted"/>
<dbReference type="SUPFAM" id="SSF55781">
    <property type="entry name" value="GAF domain-like"/>
    <property type="match status" value="1"/>
</dbReference>
<organism evidence="6 7">
    <name type="scientific">Actinomycetospora aeridis</name>
    <dbReference type="NCBI Taxonomy" id="3129231"/>
    <lineage>
        <taxon>Bacteria</taxon>
        <taxon>Bacillati</taxon>
        <taxon>Actinomycetota</taxon>
        <taxon>Actinomycetes</taxon>
        <taxon>Pseudonocardiales</taxon>
        <taxon>Pseudonocardiaceae</taxon>
        <taxon>Actinomycetospora</taxon>
    </lineage>
</organism>
<sequence>MARSSSGESVLERVVRVLEAFTPSDRALTVGELARRAGLPAATASRMVADMVEHGLLARDADRRVRVGTRLWELASRASPTLSLRELAMPVLEELHALVGHHAQLGVLDGEQVLFVERLSAERAVVNYTRIAARLPLHASSSGLVLLAHAPADLQEHVLAGPLARFTPHTPTDPGELRRRVAAIRRDGFVVCCGYLHPEATGIAVPVRDEHRQVAAAVSVIVPNDDRARDHVAPLAAAARRIEQRLAAH</sequence>
<comment type="caution">
    <text evidence="6">The sequence shown here is derived from an EMBL/GenBank/DDBJ whole genome shotgun (WGS) entry which is preliminary data.</text>
</comment>
<keyword evidence="2" id="KW-0238">DNA-binding</keyword>
<dbReference type="SMART" id="SM00346">
    <property type="entry name" value="HTH_ICLR"/>
    <property type="match status" value="1"/>
</dbReference>
<dbReference type="Gene3D" id="1.10.10.10">
    <property type="entry name" value="Winged helix-like DNA-binding domain superfamily/Winged helix DNA-binding domain"/>
    <property type="match status" value="1"/>
</dbReference>
<dbReference type="PANTHER" id="PTHR30136">
    <property type="entry name" value="HELIX-TURN-HELIX TRANSCRIPTIONAL REGULATOR, ICLR FAMILY"/>
    <property type="match status" value="1"/>
</dbReference>
<accession>A0ABU8NFV7</accession>
<dbReference type="Gene3D" id="3.30.450.40">
    <property type="match status" value="1"/>
</dbReference>
<dbReference type="SUPFAM" id="SSF46785">
    <property type="entry name" value="Winged helix' DNA-binding domain"/>
    <property type="match status" value="1"/>
</dbReference>
<keyword evidence="3" id="KW-0804">Transcription</keyword>
<dbReference type="InterPro" id="IPR029016">
    <property type="entry name" value="GAF-like_dom_sf"/>
</dbReference>
<dbReference type="PROSITE" id="PS51078">
    <property type="entry name" value="ICLR_ED"/>
    <property type="match status" value="1"/>
</dbReference>